<comment type="caution">
    <text evidence="4">The sequence shown here is derived from an EMBL/GenBank/DDBJ whole genome shotgun (WGS) entry which is preliminary data.</text>
</comment>
<evidence type="ECO:0000256" key="2">
    <source>
        <dbReference type="PROSITE-ProRule" id="PRU01161"/>
    </source>
</evidence>
<dbReference type="Pfam" id="PF01734">
    <property type="entry name" value="Patatin"/>
    <property type="match status" value="1"/>
</dbReference>
<feature type="short sequence motif" description="GXSXG" evidence="2">
    <location>
        <begin position="52"/>
        <end position="56"/>
    </location>
</feature>
<dbReference type="EMBL" id="QURL01000007">
    <property type="protein sequence ID" value="RFC62334.1"/>
    <property type="molecule type" value="Genomic_DNA"/>
</dbReference>
<proteinExistence type="predicted"/>
<feature type="short sequence motif" description="DGA/G" evidence="2">
    <location>
        <begin position="213"/>
        <end position="215"/>
    </location>
</feature>
<reference evidence="4 5" key="1">
    <citation type="submission" date="2018-08" db="EMBL/GenBank/DDBJ databases">
        <title>Fulvimarina sp. 85, whole genome shotgun sequence.</title>
        <authorList>
            <person name="Tuo L."/>
        </authorList>
    </citation>
    <scope>NUCLEOTIDE SEQUENCE [LARGE SCALE GENOMIC DNA]</scope>
    <source>
        <strain evidence="4 5">85</strain>
    </source>
</reference>
<evidence type="ECO:0000256" key="1">
    <source>
        <dbReference type="ARBA" id="ARBA00023098"/>
    </source>
</evidence>
<dbReference type="InterPro" id="IPR002641">
    <property type="entry name" value="PNPLA_dom"/>
</dbReference>
<comment type="caution">
    <text evidence="2">Lacks conserved residue(s) required for the propagation of feature annotation.</text>
</comment>
<name>A0A371WZY2_9HYPH</name>
<dbReference type="OrthoDB" id="7401351at2"/>
<evidence type="ECO:0000313" key="4">
    <source>
        <dbReference type="EMBL" id="RFC62334.1"/>
    </source>
</evidence>
<dbReference type="SUPFAM" id="SSF52151">
    <property type="entry name" value="FabD/lysophospholipase-like"/>
    <property type="match status" value="1"/>
</dbReference>
<evidence type="ECO:0000259" key="3">
    <source>
        <dbReference type="PROSITE" id="PS51635"/>
    </source>
</evidence>
<dbReference type="Proteomes" id="UP000264310">
    <property type="component" value="Unassembled WGS sequence"/>
</dbReference>
<sequence length="295" mass="32310">MADPASPILASVRDDPFRQLIFSGGGTRCFWHGGFCEVVRRPLALEPERITGASGGALSAACFISRREEKLLAVMGEAFADRGHNVSTSLEEANEDGITPHQRIYREVVGEVFDADAIEAIADGPAFQVMIAHPPTERFPKWSTFPLIAAYLLDLAVRSTPHVKWPEALGADNDLIDARLAAREGRLVDLICAAAVIPPVFNVEGWDGEKVIDGGMTTKAPIPEPDEGRSLILLTRRFRNLPQTPRRLYVQPSGEVPADKIDFTDRDKLHAAWDAGRRDGELFLAGEDAGLFSER</sequence>
<accession>A0A371WZY2</accession>
<keyword evidence="5" id="KW-1185">Reference proteome</keyword>
<feature type="active site" description="Proton acceptor" evidence="2">
    <location>
        <position position="213"/>
    </location>
</feature>
<dbReference type="GO" id="GO:0016787">
    <property type="term" value="F:hydrolase activity"/>
    <property type="evidence" value="ECO:0007669"/>
    <property type="project" value="UniProtKB-UniRule"/>
</dbReference>
<feature type="active site" description="Nucleophile" evidence="2">
    <location>
        <position position="54"/>
    </location>
</feature>
<organism evidence="4 5">
    <name type="scientific">Fulvimarina endophytica</name>
    <dbReference type="NCBI Taxonomy" id="2293836"/>
    <lineage>
        <taxon>Bacteria</taxon>
        <taxon>Pseudomonadati</taxon>
        <taxon>Pseudomonadota</taxon>
        <taxon>Alphaproteobacteria</taxon>
        <taxon>Hyphomicrobiales</taxon>
        <taxon>Aurantimonadaceae</taxon>
        <taxon>Fulvimarina</taxon>
    </lineage>
</organism>
<dbReference type="RefSeq" id="WP_116684275.1">
    <property type="nucleotide sequence ID" value="NZ_QURL01000007.1"/>
</dbReference>
<dbReference type="GO" id="GO:0016042">
    <property type="term" value="P:lipid catabolic process"/>
    <property type="evidence" value="ECO:0007669"/>
    <property type="project" value="UniProtKB-UniRule"/>
</dbReference>
<keyword evidence="1 2" id="KW-0443">Lipid metabolism</keyword>
<dbReference type="PROSITE" id="PS51635">
    <property type="entry name" value="PNPLA"/>
    <property type="match status" value="1"/>
</dbReference>
<dbReference type="AlphaFoldDB" id="A0A371WZY2"/>
<evidence type="ECO:0000313" key="5">
    <source>
        <dbReference type="Proteomes" id="UP000264310"/>
    </source>
</evidence>
<keyword evidence="2" id="KW-0378">Hydrolase</keyword>
<feature type="domain" description="PNPLA" evidence="3">
    <location>
        <begin position="20"/>
        <end position="226"/>
    </location>
</feature>
<keyword evidence="2" id="KW-0442">Lipid degradation</keyword>
<dbReference type="Gene3D" id="3.40.1090.10">
    <property type="entry name" value="Cytosolic phospholipase A2 catalytic domain"/>
    <property type="match status" value="1"/>
</dbReference>
<gene>
    <name evidence="4" type="ORF">DYI37_15985</name>
</gene>
<protein>
    <submittedName>
        <fullName evidence="4">Patatin-like phospholipase family protein</fullName>
    </submittedName>
</protein>
<dbReference type="InterPro" id="IPR016035">
    <property type="entry name" value="Acyl_Trfase/lysoPLipase"/>
</dbReference>